<evidence type="ECO:0000313" key="3">
    <source>
        <dbReference type="Proteomes" id="UP000466517"/>
    </source>
</evidence>
<evidence type="ECO:0000313" key="2">
    <source>
        <dbReference type="EMBL" id="BBZ29306.1"/>
    </source>
</evidence>
<feature type="domain" description="NmrA-like" evidence="1">
    <location>
        <begin position="10"/>
        <end position="271"/>
    </location>
</feature>
<proteinExistence type="predicted"/>
<keyword evidence="3" id="KW-1185">Reference proteome</keyword>
<dbReference type="SUPFAM" id="SSF51735">
    <property type="entry name" value="NAD(P)-binding Rossmann-fold domains"/>
    <property type="match status" value="1"/>
</dbReference>
<dbReference type="Pfam" id="PF05368">
    <property type="entry name" value="NmrA"/>
    <property type="match status" value="1"/>
</dbReference>
<sequence length="311" mass="33337">MTTAHHQPTTTLVIGATGRHGGTGGQVVHRLLQAGQTVRALVRSDDDRAAKLRTAGVHTVVGDVLDRRTIVPVIDGVDAVYLAYPAAHGVLDALLNIASLLTERASSAHVVIMSMGAADHASPSGIARGHALAEETLLHLGVNVTAVRGSAFFYENLTALHAHQIATTGVLSNPFGDSRPAWVSGVDIAHVCAQVLLKPQRYATTPILHPPGTERHSQQDIAQLIGDEVGRDIRYEYVPAAQWRRELEAFLPPAVAEHLSEMARMCEDGTTLLRPDVDPDYLHAASGQPPQTLRDFIHDHRSAFQPVGTPA</sequence>
<dbReference type="PANTHER" id="PTHR43162">
    <property type="match status" value="1"/>
</dbReference>
<dbReference type="RefSeq" id="WP_163739740.1">
    <property type="nucleotide sequence ID" value="NZ_AP022610.1"/>
</dbReference>
<dbReference type="Gene3D" id="3.90.25.10">
    <property type="entry name" value="UDP-galactose 4-epimerase, domain 1"/>
    <property type="match status" value="1"/>
</dbReference>
<protein>
    <submittedName>
        <fullName evidence="2">NmrA family transcriptional regulator</fullName>
    </submittedName>
</protein>
<dbReference type="AlphaFoldDB" id="A0A7I7XJB6"/>
<dbReference type="InterPro" id="IPR051604">
    <property type="entry name" value="Ergot_Alk_Oxidoreductase"/>
</dbReference>
<evidence type="ECO:0000259" key="1">
    <source>
        <dbReference type="Pfam" id="PF05368"/>
    </source>
</evidence>
<dbReference type="Proteomes" id="UP000466517">
    <property type="component" value="Chromosome"/>
</dbReference>
<dbReference type="EMBL" id="AP022610">
    <property type="protein sequence ID" value="BBZ29306.1"/>
    <property type="molecule type" value="Genomic_DNA"/>
</dbReference>
<dbReference type="InterPro" id="IPR036291">
    <property type="entry name" value="NAD(P)-bd_dom_sf"/>
</dbReference>
<gene>
    <name evidence="2" type="ORF">MMAD_36010</name>
</gene>
<dbReference type="InterPro" id="IPR008030">
    <property type="entry name" value="NmrA-like"/>
</dbReference>
<dbReference type="PANTHER" id="PTHR43162:SF1">
    <property type="entry name" value="PRESTALK A DIFFERENTIATION PROTEIN A"/>
    <property type="match status" value="1"/>
</dbReference>
<accession>A0A7I7XJB6</accession>
<dbReference type="Gene3D" id="3.40.50.720">
    <property type="entry name" value="NAD(P)-binding Rossmann-like Domain"/>
    <property type="match status" value="1"/>
</dbReference>
<organism evidence="2 3">
    <name type="scientific">Mycolicibacterium madagascariense</name>
    <dbReference type="NCBI Taxonomy" id="212765"/>
    <lineage>
        <taxon>Bacteria</taxon>
        <taxon>Bacillati</taxon>
        <taxon>Actinomycetota</taxon>
        <taxon>Actinomycetes</taxon>
        <taxon>Mycobacteriales</taxon>
        <taxon>Mycobacteriaceae</taxon>
        <taxon>Mycolicibacterium</taxon>
    </lineage>
</organism>
<dbReference type="KEGG" id="mmag:MMAD_36010"/>
<name>A0A7I7XJB6_9MYCO</name>
<reference evidence="2 3" key="1">
    <citation type="journal article" date="2019" name="Emerg. Microbes Infect.">
        <title>Comprehensive subspecies identification of 175 nontuberculous mycobacteria species based on 7547 genomic profiles.</title>
        <authorList>
            <person name="Matsumoto Y."/>
            <person name="Kinjo T."/>
            <person name="Motooka D."/>
            <person name="Nabeya D."/>
            <person name="Jung N."/>
            <person name="Uechi K."/>
            <person name="Horii T."/>
            <person name="Iida T."/>
            <person name="Fujita J."/>
            <person name="Nakamura S."/>
        </authorList>
    </citation>
    <scope>NUCLEOTIDE SEQUENCE [LARGE SCALE GENOMIC DNA]</scope>
    <source>
        <strain evidence="2 3">JCM 13574</strain>
    </source>
</reference>